<dbReference type="EMBL" id="KN880453">
    <property type="protein sequence ID" value="KIY71531.1"/>
    <property type="molecule type" value="Genomic_DNA"/>
</dbReference>
<dbReference type="GO" id="GO:0046873">
    <property type="term" value="F:metal ion transmembrane transporter activity"/>
    <property type="evidence" value="ECO:0007669"/>
    <property type="project" value="InterPro"/>
</dbReference>
<dbReference type="PANTHER" id="PTHR16133">
    <property type="entry name" value="SOLUTE CARRIER FAMILY 39 ZINC TRANSPORTER , MEMBER 9-RELATED"/>
    <property type="match status" value="1"/>
</dbReference>
<feature type="transmembrane region" description="Helical" evidence="7">
    <location>
        <begin position="229"/>
        <end position="248"/>
    </location>
</feature>
<organism evidence="8 9">
    <name type="scientific">Cylindrobasidium torrendii FP15055 ss-10</name>
    <dbReference type="NCBI Taxonomy" id="1314674"/>
    <lineage>
        <taxon>Eukaryota</taxon>
        <taxon>Fungi</taxon>
        <taxon>Dikarya</taxon>
        <taxon>Basidiomycota</taxon>
        <taxon>Agaricomycotina</taxon>
        <taxon>Agaricomycetes</taxon>
        <taxon>Agaricomycetidae</taxon>
        <taxon>Agaricales</taxon>
        <taxon>Marasmiineae</taxon>
        <taxon>Physalacriaceae</taxon>
        <taxon>Cylindrobasidium</taxon>
    </lineage>
</organism>
<evidence type="ECO:0000256" key="3">
    <source>
        <dbReference type="ARBA" id="ARBA00022692"/>
    </source>
</evidence>
<feature type="transmembrane region" description="Helical" evidence="7">
    <location>
        <begin position="34"/>
        <end position="53"/>
    </location>
</feature>
<evidence type="ECO:0000256" key="7">
    <source>
        <dbReference type="SAM" id="Phobius"/>
    </source>
</evidence>
<feature type="transmembrane region" description="Helical" evidence="7">
    <location>
        <begin position="171"/>
        <end position="193"/>
    </location>
</feature>
<evidence type="ECO:0000256" key="6">
    <source>
        <dbReference type="ARBA" id="ARBA00023136"/>
    </source>
</evidence>
<evidence type="ECO:0000256" key="1">
    <source>
        <dbReference type="ARBA" id="ARBA00004127"/>
    </source>
</evidence>
<keyword evidence="5" id="KW-0333">Golgi apparatus</keyword>
<dbReference type="AlphaFoldDB" id="A0A0D7BPL1"/>
<dbReference type="GO" id="GO:0006829">
    <property type="term" value="P:zinc ion transport"/>
    <property type="evidence" value="ECO:0007669"/>
    <property type="project" value="InterPro"/>
</dbReference>
<gene>
    <name evidence="8" type="ORF">CYLTODRAFT_345681</name>
</gene>
<accession>A0A0D7BPL1</accession>
<dbReference type="GO" id="GO:0000139">
    <property type="term" value="C:Golgi membrane"/>
    <property type="evidence" value="ECO:0007669"/>
    <property type="project" value="UniProtKB-SubCell"/>
</dbReference>
<feature type="transmembrane region" description="Helical" evidence="7">
    <location>
        <begin position="6"/>
        <end position="27"/>
    </location>
</feature>
<feature type="transmembrane region" description="Helical" evidence="7">
    <location>
        <begin position="269"/>
        <end position="287"/>
    </location>
</feature>
<keyword evidence="4 7" id="KW-1133">Transmembrane helix</keyword>
<protein>
    <submittedName>
        <fullName evidence="8">Zinc/iron permease</fullName>
    </submittedName>
</protein>
<reference evidence="8 9" key="1">
    <citation type="journal article" date="2015" name="Fungal Genet. Biol.">
        <title>Evolution of novel wood decay mechanisms in Agaricales revealed by the genome sequences of Fistulina hepatica and Cylindrobasidium torrendii.</title>
        <authorList>
            <person name="Floudas D."/>
            <person name="Held B.W."/>
            <person name="Riley R."/>
            <person name="Nagy L.G."/>
            <person name="Koehler G."/>
            <person name="Ransdell A.S."/>
            <person name="Younus H."/>
            <person name="Chow J."/>
            <person name="Chiniquy J."/>
            <person name="Lipzen A."/>
            <person name="Tritt A."/>
            <person name="Sun H."/>
            <person name="Haridas S."/>
            <person name="LaButti K."/>
            <person name="Ohm R.A."/>
            <person name="Kues U."/>
            <person name="Blanchette R.A."/>
            <person name="Grigoriev I.V."/>
            <person name="Minto R.E."/>
            <person name="Hibbett D.S."/>
        </authorList>
    </citation>
    <scope>NUCLEOTIDE SEQUENCE [LARGE SCALE GENOMIC DNA]</scope>
    <source>
        <strain evidence="8 9">FP15055 ss-10</strain>
    </source>
</reference>
<keyword evidence="6 7" id="KW-0472">Membrane</keyword>
<proteinExistence type="predicted"/>
<dbReference type="OrthoDB" id="19859at2759"/>
<evidence type="ECO:0000313" key="9">
    <source>
        <dbReference type="Proteomes" id="UP000054007"/>
    </source>
</evidence>
<comment type="subcellular location">
    <subcellularLocation>
        <location evidence="1">Endomembrane system</location>
        <topology evidence="1">Multi-pass membrane protein</topology>
    </subcellularLocation>
    <subcellularLocation>
        <location evidence="2">Golgi apparatus membrane</location>
    </subcellularLocation>
</comment>
<sequence>MLPILIESAVLGAAAFACGILPLSFSLSKQHQSILTTIGTGLLLGTALGVIIPEGVETLLSAGLDADQVSKRVALSLLIGFMAMLAIEQLVSRHSHSHNALSVVDFDAELHQLEDGTESDRGLFTQQGLALVKEKALSTTLGLVIHSLVDGFALGVSFFPADAATSNLSAIVFLAIIVHKAPTSFALSTSLLSMSLPRPDCKKHVAVFAAATPLAAIASYATLSLGGSQLSSVTGVALLLSGGTFLYVATVLQPVSGDEAQDMKPMTRVALIVAGMAVPFTMASLLGHGH</sequence>
<dbReference type="STRING" id="1314674.A0A0D7BPL1"/>
<keyword evidence="9" id="KW-1185">Reference proteome</keyword>
<feature type="transmembrane region" description="Helical" evidence="7">
    <location>
        <begin position="136"/>
        <end position="159"/>
    </location>
</feature>
<dbReference type="Proteomes" id="UP000054007">
    <property type="component" value="Unassembled WGS sequence"/>
</dbReference>
<evidence type="ECO:0000256" key="2">
    <source>
        <dbReference type="ARBA" id="ARBA00004394"/>
    </source>
</evidence>
<keyword evidence="3 7" id="KW-0812">Transmembrane</keyword>
<evidence type="ECO:0000256" key="5">
    <source>
        <dbReference type="ARBA" id="ARBA00023034"/>
    </source>
</evidence>
<dbReference type="PANTHER" id="PTHR16133:SF0">
    <property type="entry name" value="ZINC_IRON REGULATED TRANSPORTER-RELATED PROTEIN 102B, ISOFORM E"/>
    <property type="match status" value="1"/>
</dbReference>
<feature type="transmembrane region" description="Helical" evidence="7">
    <location>
        <begin position="205"/>
        <end position="223"/>
    </location>
</feature>
<dbReference type="Pfam" id="PF02535">
    <property type="entry name" value="Zip"/>
    <property type="match status" value="1"/>
</dbReference>
<name>A0A0D7BPL1_9AGAR</name>
<evidence type="ECO:0000256" key="4">
    <source>
        <dbReference type="ARBA" id="ARBA00022989"/>
    </source>
</evidence>
<dbReference type="InterPro" id="IPR003689">
    <property type="entry name" value="ZIP"/>
</dbReference>
<dbReference type="InterPro" id="IPR045891">
    <property type="entry name" value="ZIP9"/>
</dbReference>
<evidence type="ECO:0000313" key="8">
    <source>
        <dbReference type="EMBL" id="KIY71531.1"/>
    </source>
</evidence>